<dbReference type="KEGG" id="hbv:ABIV_2412"/>
<dbReference type="InterPro" id="IPR029044">
    <property type="entry name" value="Nucleotide-diphossugar_trans"/>
</dbReference>
<keyword evidence="1" id="KW-0808">Transferase</keyword>
<dbReference type="Proteomes" id="UP000289193">
    <property type="component" value="Unassembled WGS sequence"/>
</dbReference>
<accession>A0AAX2AAA5</accession>
<dbReference type="AlphaFoldDB" id="A0AAX2AAA5"/>
<dbReference type="Pfam" id="PF12804">
    <property type="entry name" value="NTP_transf_3"/>
    <property type="match status" value="1"/>
</dbReference>
<protein>
    <submittedName>
        <fullName evidence="5">Choline-phosphate cytidylyltransferase</fullName>
    </submittedName>
    <submittedName>
        <fullName evidence="4">Phosphocholine cytidylyltransferase</fullName>
    </submittedName>
</protein>
<evidence type="ECO:0000256" key="1">
    <source>
        <dbReference type="ARBA" id="ARBA00022679"/>
    </source>
</evidence>
<dbReference type="PANTHER" id="PTHR43584:SF8">
    <property type="entry name" value="N-ACETYLMURAMATE ALPHA-1-PHOSPHATE URIDYLYLTRANSFERASE"/>
    <property type="match status" value="1"/>
</dbReference>
<dbReference type="GO" id="GO:0016779">
    <property type="term" value="F:nucleotidyltransferase activity"/>
    <property type="evidence" value="ECO:0007669"/>
    <property type="project" value="UniProtKB-KW"/>
</dbReference>
<sequence>MKVLIMAAGVGSRISRHLQGQPKCCVDINGQPLIRYTMELLKKKGIKEIAIVTGYQERYIHQALEGLSYVRYFNPFFRVANSISSVWFARDFLTPDDDIMIMNGDVFMEEKVLDILLAEKRSPLMLSDSTRIEDADYRFNWEGEFLKKYGKHLTNNETTGEYVGIGILNKSDLQVFKQNVIDAVSNEDYSCWWEDIIYRTVEDGKKVYVNDIAGVFWAEVDYIEDYERIKDFIS</sequence>
<reference evidence="5 7" key="1">
    <citation type="submission" date="2017-10" db="EMBL/GenBank/DDBJ databases">
        <title>Genomics of the genus Arcobacter.</title>
        <authorList>
            <person name="Perez-Cataluna A."/>
            <person name="Figueras M.J."/>
        </authorList>
    </citation>
    <scope>NUCLEOTIDE SEQUENCE [LARGE SCALE GENOMIC DNA]</scope>
    <source>
        <strain evidence="5 7">CECT 7835</strain>
    </source>
</reference>
<dbReference type="EMBL" id="PDKM01000003">
    <property type="protein sequence ID" value="RXK10013.1"/>
    <property type="molecule type" value="Genomic_DNA"/>
</dbReference>
<dbReference type="PANTHER" id="PTHR43584">
    <property type="entry name" value="NUCLEOTIDYL TRANSFERASE"/>
    <property type="match status" value="1"/>
</dbReference>
<evidence type="ECO:0000313" key="4">
    <source>
        <dbReference type="EMBL" id="AXH13386.1"/>
    </source>
</evidence>
<dbReference type="CDD" id="cd02523">
    <property type="entry name" value="PC_cytidylyltransferase"/>
    <property type="match status" value="1"/>
</dbReference>
<dbReference type="SUPFAM" id="SSF53448">
    <property type="entry name" value="Nucleotide-diphospho-sugar transferases"/>
    <property type="match status" value="1"/>
</dbReference>
<evidence type="ECO:0000313" key="6">
    <source>
        <dbReference type="Proteomes" id="UP000253850"/>
    </source>
</evidence>
<evidence type="ECO:0000313" key="5">
    <source>
        <dbReference type="EMBL" id="RXK10013.1"/>
    </source>
</evidence>
<evidence type="ECO:0000313" key="7">
    <source>
        <dbReference type="Proteomes" id="UP000289193"/>
    </source>
</evidence>
<organism evidence="5 7">
    <name type="scientific">Halarcobacter bivalviorum</name>
    <dbReference type="NCBI Taxonomy" id="663364"/>
    <lineage>
        <taxon>Bacteria</taxon>
        <taxon>Pseudomonadati</taxon>
        <taxon>Campylobacterota</taxon>
        <taxon>Epsilonproteobacteria</taxon>
        <taxon>Campylobacterales</taxon>
        <taxon>Arcobacteraceae</taxon>
        <taxon>Halarcobacter</taxon>
    </lineage>
</organism>
<name>A0AAX2AAA5_9BACT</name>
<reference evidence="4 6" key="2">
    <citation type="submission" date="2018-07" db="EMBL/GenBank/DDBJ databases">
        <title>Complete genome of the Arcobacter bivalviorum type strain LMG 26154.</title>
        <authorList>
            <person name="Miller W.G."/>
            <person name="Yee E."/>
            <person name="Bono J.L."/>
        </authorList>
    </citation>
    <scope>NUCLEOTIDE SEQUENCE [LARGE SCALE GENOMIC DNA]</scope>
    <source>
        <strain evidence="4 6">LMG 26154</strain>
    </source>
</reference>
<evidence type="ECO:0000256" key="2">
    <source>
        <dbReference type="ARBA" id="ARBA00022695"/>
    </source>
</evidence>
<dbReference type="Gene3D" id="3.90.550.10">
    <property type="entry name" value="Spore Coat Polysaccharide Biosynthesis Protein SpsA, Chain A"/>
    <property type="match status" value="1"/>
</dbReference>
<dbReference type="RefSeq" id="WP_114840170.1">
    <property type="nucleotide sequence ID" value="NZ_CP031217.1"/>
</dbReference>
<dbReference type="EMBL" id="CP031217">
    <property type="protein sequence ID" value="AXH13386.1"/>
    <property type="molecule type" value="Genomic_DNA"/>
</dbReference>
<keyword evidence="7" id="KW-1185">Reference proteome</keyword>
<dbReference type="InterPro" id="IPR050065">
    <property type="entry name" value="GlmU-like"/>
</dbReference>
<dbReference type="Proteomes" id="UP000253850">
    <property type="component" value="Chromosome"/>
</dbReference>
<keyword evidence="2 5" id="KW-0548">Nucleotidyltransferase</keyword>
<dbReference type="InterPro" id="IPR025877">
    <property type="entry name" value="MobA-like_NTP_Trfase"/>
</dbReference>
<evidence type="ECO:0000259" key="3">
    <source>
        <dbReference type="Pfam" id="PF12804"/>
    </source>
</evidence>
<gene>
    <name evidence="4" type="ORF">ABIV_2412</name>
    <name evidence="5" type="ORF">CRV05_06435</name>
</gene>
<feature type="domain" description="MobA-like NTP transferase" evidence="3">
    <location>
        <begin position="3"/>
        <end position="119"/>
    </location>
</feature>
<proteinExistence type="predicted"/>